<dbReference type="Pfam" id="PF01081">
    <property type="entry name" value="Aldolase"/>
    <property type="match status" value="1"/>
</dbReference>
<evidence type="ECO:0000256" key="2">
    <source>
        <dbReference type="ARBA" id="ARBA00006906"/>
    </source>
</evidence>
<dbReference type="Gene3D" id="3.20.20.70">
    <property type="entry name" value="Aldolase class I"/>
    <property type="match status" value="1"/>
</dbReference>
<dbReference type="PANTHER" id="PTHR30246:SF1">
    <property type="entry name" value="2-DEHYDRO-3-DEOXY-6-PHOSPHOGALACTONATE ALDOLASE-RELATED"/>
    <property type="match status" value="1"/>
</dbReference>
<reference evidence="6 7" key="1">
    <citation type="submission" date="2020-08" db="EMBL/GenBank/DDBJ databases">
        <title>A Genomic Blueprint of the Chicken Gut Microbiome.</title>
        <authorList>
            <person name="Gilroy R."/>
            <person name="Ravi A."/>
            <person name="Getino M."/>
            <person name="Pursley I."/>
            <person name="Horton D.L."/>
            <person name="Alikhan N.-F."/>
            <person name="Baker D."/>
            <person name="Gharbi K."/>
            <person name="Hall N."/>
            <person name="Watson M."/>
            <person name="Adriaenssens E.M."/>
            <person name="Foster-Nyarko E."/>
            <person name="Jarju S."/>
            <person name="Secka A."/>
            <person name="Antonio M."/>
            <person name="Oren A."/>
            <person name="Chaudhuri R."/>
            <person name="La Ragione R.M."/>
            <person name="Hildebrand F."/>
            <person name="Pallen M.J."/>
        </authorList>
    </citation>
    <scope>NUCLEOTIDE SEQUENCE [LARGE SCALE GENOMIC DNA]</scope>
    <source>
        <strain evidence="6 7">Sa1BUA2</strain>
    </source>
</reference>
<evidence type="ECO:0000313" key="6">
    <source>
        <dbReference type="EMBL" id="MBD8006916.1"/>
    </source>
</evidence>
<protein>
    <submittedName>
        <fullName evidence="6">Bifunctional 4-hydroxy-2-oxoglutarate aldolase/2-dehydro-3-deoxy-phosphogluconate aldolase</fullName>
    </submittedName>
</protein>
<organism evidence="6 7">
    <name type="scientific">Bacillus norwichensis</name>
    <dbReference type="NCBI Taxonomy" id="2762217"/>
    <lineage>
        <taxon>Bacteria</taxon>
        <taxon>Bacillati</taxon>
        <taxon>Bacillota</taxon>
        <taxon>Bacilli</taxon>
        <taxon>Bacillales</taxon>
        <taxon>Bacillaceae</taxon>
        <taxon>Bacillus</taxon>
    </lineage>
</organism>
<comment type="similarity">
    <text evidence="2">Belongs to the KHG/KDPG aldolase family.</text>
</comment>
<gene>
    <name evidence="6" type="ORF">H9631_17755</name>
</gene>
<comment type="pathway">
    <text evidence="1">Carbohydrate acid metabolism.</text>
</comment>
<comment type="subunit">
    <text evidence="3">Homotrimer.</text>
</comment>
<dbReference type="InterPro" id="IPR000887">
    <property type="entry name" value="Aldlse_KDPG_KHG"/>
</dbReference>
<dbReference type="PANTHER" id="PTHR30246">
    <property type="entry name" value="2-KETO-3-DEOXY-6-PHOSPHOGLUCONATE ALDOLASE"/>
    <property type="match status" value="1"/>
</dbReference>
<keyword evidence="5" id="KW-0119">Carbohydrate metabolism</keyword>
<dbReference type="SUPFAM" id="SSF51569">
    <property type="entry name" value="Aldolase"/>
    <property type="match status" value="1"/>
</dbReference>
<dbReference type="RefSeq" id="WP_191815194.1">
    <property type="nucleotide sequence ID" value="NZ_JACSPV010000041.1"/>
</dbReference>
<dbReference type="NCBIfam" id="TIGR01182">
    <property type="entry name" value="eda"/>
    <property type="match status" value="1"/>
</dbReference>
<dbReference type="EMBL" id="JACSPV010000041">
    <property type="protein sequence ID" value="MBD8006916.1"/>
    <property type="molecule type" value="Genomic_DNA"/>
</dbReference>
<dbReference type="Proteomes" id="UP000648182">
    <property type="component" value="Unassembled WGS sequence"/>
</dbReference>
<keyword evidence="7" id="KW-1185">Reference proteome</keyword>
<sequence length="211" mass="22028">MSSLDSVIENGVIAVLRGLRTDNALNIAKALIGGGVNTLEITMETPDALSIIKNIRTQLGDSVVVGAGTVLDSETARAAIMAGSQFIFSPTVNVETIRITKRYGVASVPGAFTPTEILKAYEAGADAVKVFPAGVLGPAYLKDIKGPLPQIPLIPTGGINLENAADFIKSGAIAIGVGGSLVNMKMENSSDFLEDLTKKAEKFVREVQSAR</sequence>
<evidence type="ECO:0000256" key="3">
    <source>
        <dbReference type="ARBA" id="ARBA00011233"/>
    </source>
</evidence>
<comment type="caution">
    <text evidence="6">The sequence shown here is derived from an EMBL/GenBank/DDBJ whole genome shotgun (WGS) entry which is preliminary data.</text>
</comment>
<proteinExistence type="inferred from homology"/>
<evidence type="ECO:0000256" key="4">
    <source>
        <dbReference type="ARBA" id="ARBA00023239"/>
    </source>
</evidence>
<name>A0ABR8VQ65_9BACI</name>
<keyword evidence="4" id="KW-0456">Lyase</keyword>
<dbReference type="CDD" id="cd00452">
    <property type="entry name" value="KDPG_aldolase"/>
    <property type="match status" value="1"/>
</dbReference>
<evidence type="ECO:0000256" key="5">
    <source>
        <dbReference type="ARBA" id="ARBA00023277"/>
    </source>
</evidence>
<evidence type="ECO:0000313" key="7">
    <source>
        <dbReference type="Proteomes" id="UP000648182"/>
    </source>
</evidence>
<accession>A0ABR8VQ65</accession>
<evidence type="ECO:0000256" key="1">
    <source>
        <dbReference type="ARBA" id="ARBA00004761"/>
    </source>
</evidence>
<dbReference type="InterPro" id="IPR013785">
    <property type="entry name" value="Aldolase_TIM"/>
</dbReference>